<dbReference type="InterPro" id="IPR049492">
    <property type="entry name" value="BD-FAE-like_dom"/>
</dbReference>
<reference evidence="3" key="1">
    <citation type="submission" date="2006-06" db="EMBL/GenBank/DDBJ databases">
        <title>Complete sequence of Trichodesmium erythraeum IMS101.</title>
        <authorList>
            <consortium name="US DOE Joint Genome Institute"/>
            <person name="Copeland A."/>
            <person name="Lucas S."/>
            <person name="Lapidus A."/>
            <person name="Barry K."/>
            <person name="Detter J.C."/>
            <person name="Glavina del Rio T."/>
            <person name="Hammon N."/>
            <person name="Israni S."/>
            <person name="Dalin E."/>
            <person name="Tice H."/>
            <person name="Pitluck S."/>
            <person name="Kiss H."/>
            <person name="Munk A.C."/>
            <person name="Brettin T."/>
            <person name="Bruce D."/>
            <person name="Han C."/>
            <person name="Tapia R."/>
            <person name="Gilna P."/>
            <person name="Schmutz J."/>
            <person name="Larimer F."/>
            <person name="Land M."/>
            <person name="Hauser L."/>
            <person name="Kyrpides N."/>
            <person name="Kim E."/>
            <person name="Richardson P."/>
        </authorList>
    </citation>
    <scope>NUCLEOTIDE SEQUENCE [LARGE SCALE GENOMIC DNA]</scope>
    <source>
        <strain evidence="3">IMS101</strain>
    </source>
</reference>
<feature type="domain" description="BD-FAE-like" evidence="2">
    <location>
        <begin position="15"/>
        <end position="118"/>
    </location>
</feature>
<organism evidence="3">
    <name type="scientific">Trichodesmium erythraeum (strain IMS101)</name>
    <dbReference type="NCBI Taxonomy" id="203124"/>
    <lineage>
        <taxon>Bacteria</taxon>
        <taxon>Bacillati</taxon>
        <taxon>Cyanobacteriota</taxon>
        <taxon>Cyanophyceae</taxon>
        <taxon>Oscillatoriophycideae</taxon>
        <taxon>Oscillatoriales</taxon>
        <taxon>Microcoleaceae</taxon>
        <taxon>Trichodesmium</taxon>
    </lineage>
</organism>
<dbReference type="Gene3D" id="3.40.50.1820">
    <property type="entry name" value="alpha/beta hydrolase"/>
    <property type="match status" value="1"/>
</dbReference>
<dbReference type="Pfam" id="PF20434">
    <property type="entry name" value="BD-FAE"/>
    <property type="match status" value="1"/>
</dbReference>
<gene>
    <name evidence="3" type="ordered locus">Tery_3410</name>
</gene>
<evidence type="ECO:0000259" key="2">
    <source>
        <dbReference type="Pfam" id="PF20434"/>
    </source>
</evidence>
<dbReference type="eggNOG" id="COG0657">
    <property type="taxonomic scope" value="Bacteria"/>
</dbReference>
<dbReference type="OrthoDB" id="24847at2"/>
<dbReference type="HOGENOM" id="CLU_2025733_0_0_3"/>
<dbReference type="KEGG" id="ter:Tery_3410"/>
<dbReference type="STRING" id="203124.Tery_3410"/>
<dbReference type="InterPro" id="IPR029058">
    <property type="entry name" value="AB_hydrolase_fold"/>
</dbReference>
<dbReference type="EMBL" id="CP000393">
    <property type="protein sequence ID" value="ABG52510.1"/>
    <property type="molecule type" value="Genomic_DNA"/>
</dbReference>
<dbReference type="AlphaFoldDB" id="Q10Z14"/>
<proteinExistence type="predicted"/>
<keyword evidence="1" id="KW-1133">Transmembrane helix</keyword>
<name>Q10Z14_TRIEI</name>
<evidence type="ECO:0000313" key="3">
    <source>
        <dbReference type="EMBL" id="ABG52510.1"/>
    </source>
</evidence>
<sequence>MVIPSQRSGAIFFIAIFENGFFGCIFVGYCLVAQSLAPGAVAGSQCALGWAIRNAQQYNFNVEKIVVSRFSTGIHLGTTTGIFSAAAGFDYYCSGDDKFKVAGIVNCFGITDIKNLLQGTNV</sequence>
<keyword evidence="1" id="KW-0812">Transmembrane</keyword>
<evidence type="ECO:0000256" key="1">
    <source>
        <dbReference type="SAM" id="Phobius"/>
    </source>
</evidence>
<keyword evidence="1" id="KW-0472">Membrane</keyword>
<accession>Q10Z14</accession>
<protein>
    <recommendedName>
        <fullName evidence="2">BD-FAE-like domain-containing protein</fullName>
    </recommendedName>
</protein>
<feature type="transmembrane region" description="Helical" evidence="1">
    <location>
        <begin position="12"/>
        <end position="37"/>
    </location>
</feature>